<dbReference type="PANTHER" id="PTHR11799:SF30">
    <property type="entry name" value="SERUM PARAOXONASE_ARYLESTERASE 2"/>
    <property type="match status" value="1"/>
</dbReference>
<dbReference type="Gene3D" id="2.120.10.30">
    <property type="entry name" value="TolB, C-terminal domain"/>
    <property type="match status" value="1"/>
</dbReference>
<sequence length="430" mass="46516">MVWWWNRSRLGGSGPSASTLLGALVIALMAPYLYERVPALAAFYNNAPKRLVRVNNLGRSHEVKFADRDGVRSCEDALMVESIGVAIVACDPGRERWNTVMGIFLPDPVPGADIYIYDYKSASTPDSEALQRVELVGFPGGSDLHTLGMAFDEATSTLFVSNHAKAGPRIEVFKLEANALKATHVRTVSHPLIHGPNSIALASSEELLVTNDHAIPATRSKFLSMLETYLAPPTGTVVHVDLGGAGIEADVMARVPFANGIEILNATTVAVASTSRGAVYLYTMTPRSLPSSSQPNDGRVAQKRTPELTYASRIRVPFMPDNLSLSRSKTGRTKLIIAGHAHPPSLTRFTATRHICNDPAELARADPETAWYCETATAPSWVSEWSEEDGLRDLYVGTEYPSSATAARDADRGVGIVAGLYAKGLLVWRE</sequence>
<dbReference type="SUPFAM" id="SSF63829">
    <property type="entry name" value="Calcium-dependent phosphotriesterase"/>
    <property type="match status" value="1"/>
</dbReference>
<dbReference type="EMBL" id="QJNS01000259">
    <property type="protein sequence ID" value="RYO81190.1"/>
    <property type="molecule type" value="Genomic_DNA"/>
</dbReference>
<dbReference type="Proteomes" id="UP000294003">
    <property type="component" value="Unassembled WGS sequence"/>
</dbReference>
<organism evidence="1 2">
    <name type="scientific">Monosporascus cannonballus</name>
    <dbReference type="NCBI Taxonomy" id="155416"/>
    <lineage>
        <taxon>Eukaryota</taxon>
        <taxon>Fungi</taxon>
        <taxon>Dikarya</taxon>
        <taxon>Ascomycota</taxon>
        <taxon>Pezizomycotina</taxon>
        <taxon>Sordariomycetes</taxon>
        <taxon>Xylariomycetidae</taxon>
        <taxon>Xylariales</taxon>
        <taxon>Xylariales incertae sedis</taxon>
        <taxon>Monosporascus</taxon>
    </lineage>
</organism>
<name>A0ABY0GZN1_9PEZI</name>
<reference evidence="1 2" key="1">
    <citation type="submission" date="2018-06" db="EMBL/GenBank/DDBJ databases">
        <title>Complete Genomes of Monosporascus.</title>
        <authorList>
            <person name="Robinson A.J."/>
            <person name="Natvig D.O."/>
        </authorList>
    </citation>
    <scope>NUCLEOTIDE SEQUENCE [LARGE SCALE GENOMIC DNA]</scope>
    <source>
        <strain evidence="1 2">CBS 609.92</strain>
    </source>
</reference>
<evidence type="ECO:0000313" key="2">
    <source>
        <dbReference type="Proteomes" id="UP000294003"/>
    </source>
</evidence>
<proteinExistence type="predicted"/>
<accession>A0ABY0GZN1</accession>
<evidence type="ECO:0008006" key="3">
    <source>
        <dbReference type="Google" id="ProtNLM"/>
    </source>
</evidence>
<protein>
    <recommendedName>
        <fullName evidence="3">SMP-30/Gluconolactonase/LRE-like region domain-containing protein</fullName>
    </recommendedName>
</protein>
<keyword evidence="2" id="KW-1185">Reference proteome</keyword>
<dbReference type="InterPro" id="IPR011042">
    <property type="entry name" value="6-blade_b-propeller_TolB-like"/>
</dbReference>
<comment type="caution">
    <text evidence="1">The sequence shown here is derived from an EMBL/GenBank/DDBJ whole genome shotgun (WGS) entry which is preliminary data.</text>
</comment>
<dbReference type="InterPro" id="IPR051288">
    <property type="entry name" value="Serum_paraoxonase/arylesterase"/>
</dbReference>
<dbReference type="PANTHER" id="PTHR11799">
    <property type="entry name" value="PARAOXONASE"/>
    <property type="match status" value="1"/>
</dbReference>
<evidence type="ECO:0000313" key="1">
    <source>
        <dbReference type="EMBL" id="RYO81190.1"/>
    </source>
</evidence>
<gene>
    <name evidence="1" type="ORF">DL762_007259</name>
</gene>